<evidence type="ECO:0000256" key="1">
    <source>
        <dbReference type="SAM" id="SignalP"/>
    </source>
</evidence>
<organism evidence="3 4">
    <name type="scientific">Massilia rubra</name>
    <dbReference type="NCBI Taxonomy" id="2607910"/>
    <lineage>
        <taxon>Bacteria</taxon>
        <taxon>Pseudomonadati</taxon>
        <taxon>Pseudomonadota</taxon>
        <taxon>Betaproteobacteria</taxon>
        <taxon>Burkholderiales</taxon>
        <taxon>Oxalobacteraceae</taxon>
        <taxon>Telluria group</taxon>
        <taxon>Massilia</taxon>
    </lineage>
</organism>
<evidence type="ECO:0000259" key="2">
    <source>
        <dbReference type="Pfam" id="PF07589"/>
    </source>
</evidence>
<dbReference type="RefSeq" id="WP_167228327.1">
    <property type="nucleotide sequence ID" value="NZ_VUYU01000017.1"/>
</dbReference>
<gene>
    <name evidence="3" type="ORF">F0185_22580</name>
</gene>
<dbReference type="Pfam" id="PF07589">
    <property type="entry name" value="PEP-CTERM"/>
    <property type="match status" value="1"/>
</dbReference>
<keyword evidence="1" id="KW-0732">Signal</keyword>
<feature type="domain" description="Ice-binding protein C-terminal" evidence="2">
    <location>
        <begin position="211"/>
        <end position="236"/>
    </location>
</feature>
<evidence type="ECO:0000313" key="4">
    <source>
        <dbReference type="Proteomes" id="UP000785613"/>
    </source>
</evidence>
<name>A0ABX0LND4_9BURK</name>
<protein>
    <recommendedName>
        <fullName evidence="2">Ice-binding protein C-terminal domain-containing protein</fullName>
    </recommendedName>
</protein>
<evidence type="ECO:0000313" key="3">
    <source>
        <dbReference type="EMBL" id="NHZ36358.1"/>
    </source>
</evidence>
<reference evidence="3 4" key="1">
    <citation type="submission" date="2019-09" db="EMBL/GenBank/DDBJ databases">
        <title>Taxonomy of Antarctic Massilia spp.: description of Massilia rubra sp. nov., Massilia aquatica sp. nov., Massilia mucilaginosa sp. nov., Massilia frigida sp. nov. isolated from streams, lakes and regoliths.</title>
        <authorList>
            <person name="Holochova P."/>
            <person name="Sedlacek I."/>
            <person name="Kralova S."/>
            <person name="Maslanova I."/>
            <person name="Busse H.-J."/>
            <person name="Stankova E."/>
            <person name="Vrbovska V."/>
            <person name="Kovarovic V."/>
            <person name="Bartak M."/>
            <person name="Svec P."/>
            <person name="Pantucek R."/>
        </authorList>
    </citation>
    <scope>NUCLEOTIDE SEQUENCE [LARGE SCALE GENOMIC DNA]</scope>
    <source>
        <strain evidence="3 4">CCM 8692</strain>
    </source>
</reference>
<dbReference type="Proteomes" id="UP000785613">
    <property type="component" value="Unassembled WGS sequence"/>
</dbReference>
<dbReference type="InterPro" id="IPR013424">
    <property type="entry name" value="Ice-binding_C"/>
</dbReference>
<sequence>MNSTTRLLLIAALALSAASAPAQTPVRIDTAAFSMVNQWGDAPDTLLSDSNGVTRIGLNTASASLSADTARYLDGNFYGGLFEVTVNAGYRVTGFSFSGTFEGVLYVPPNTDGTPGDGFAYNSGYIELSAGSRPYGIFYGEHAQRIDMLDGAIPVMMSSGELSLTSDFNLSLQGLVLVSAYPTTTPEHPAGIDSFASLRVRDPVFTIYTSAVPEPDRVAMLLAGLGVLGSVAIRKKIGDLQDCQYDLPC</sequence>
<accession>A0ABX0LND4</accession>
<feature type="chain" id="PRO_5047189727" description="Ice-binding protein C-terminal domain-containing protein" evidence="1">
    <location>
        <begin position="23"/>
        <end position="249"/>
    </location>
</feature>
<feature type="signal peptide" evidence="1">
    <location>
        <begin position="1"/>
        <end position="22"/>
    </location>
</feature>
<proteinExistence type="predicted"/>
<comment type="caution">
    <text evidence="3">The sequence shown here is derived from an EMBL/GenBank/DDBJ whole genome shotgun (WGS) entry which is preliminary data.</text>
</comment>
<keyword evidence="4" id="KW-1185">Reference proteome</keyword>
<dbReference type="EMBL" id="VUYU01000017">
    <property type="protein sequence ID" value="NHZ36358.1"/>
    <property type="molecule type" value="Genomic_DNA"/>
</dbReference>